<feature type="region of interest" description="Disordered" evidence="1">
    <location>
        <begin position="251"/>
        <end position="276"/>
    </location>
</feature>
<evidence type="ECO:0000313" key="2">
    <source>
        <dbReference type="EMBL" id="KNC83122.1"/>
    </source>
</evidence>
<reference evidence="2 3" key="1">
    <citation type="submission" date="2011-02" db="EMBL/GenBank/DDBJ databases">
        <title>The Genome Sequence of Sphaeroforma arctica JP610.</title>
        <authorList>
            <consortium name="The Broad Institute Genome Sequencing Platform"/>
            <person name="Russ C."/>
            <person name="Cuomo C."/>
            <person name="Young S.K."/>
            <person name="Zeng Q."/>
            <person name="Gargeya S."/>
            <person name="Alvarado L."/>
            <person name="Berlin A."/>
            <person name="Chapman S.B."/>
            <person name="Chen Z."/>
            <person name="Freedman E."/>
            <person name="Gellesch M."/>
            <person name="Goldberg J."/>
            <person name="Griggs A."/>
            <person name="Gujja S."/>
            <person name="Heilman E."/>
            <person name="Heiman D."/>
            <person name="Howarth C."/>
            <person name="Mehta T."/>
            <person name="Neiman D."/>
            <person name="Pearson M."/>
            <person name="Roberts A."/>
            <person name="Saif S."/>
            <person name="Shea T."/>
            <person name="Shenoy N."/>
            <person name="Sisk P."/>
            <person name="Stolte C."/>
            <person name="Sykes S."/>
            <person name="White J."/>
            <person name="Yandava C."/>
            <person name="Burger G."/>
            <person name="Gray M.W."/>
            <person name="Holland P.W.H."/>
            <person name="King N."/>
            <person name="Lang F.B.F."/>
            <person name="Roger A.J."/>
            <person name="Ruiz-Trillo I."/>
            <person name="Haas B."/>
            <person name="Nusbaum C."/>
            <person name="Birren B."/>
        </authorList>
    </citation>
    <scope>NUCLEOTIDE SEQUENCE [LARGE SCALE GENOMIC DNA]</scope>
    <source>
        <strain evidence="2 3">JP610</strain>
    </source>
</reference>
<dbReference type="AlphaFoldDB" id="A0A0L0G1W7"/>
<accession>A0A0L0G1W7</accession>
<evidence type="ECO:0000256" key="1">
    <source>
        <dbReference type="SAM" id="MobiDB-lite"/>
    </source>
</evidence>
<dbReference type="Proteomes" id="UP000054560">
    <property type="component" value="Unassembled WGS sequence"/>
</dbReference>
<protein>
    <submittedName>
        <fullName evidence="2">Uncharacterized protein</fullName>
    </submittedName>
</protein>
<proteinExistence type="predicted"/>
<feature type="compositionally biased region" description="Polar residues" evidence="1">
    <location>
        <begin position="267"/>
        <end position="276"/>
    </location>
</feature>
<dbReference type="RefSeq" id="XP_014157024.1">
    <property type="nucleotide sequence ID" value="XM_014301549.1"/>
</dbReference>
<keyword evidence="3" id="KW-1185">Reference proteome</keyword>
<feature type="compositionally biased region" description="Acidic residues" evidence="1">
    <location>
        <begin position="108"/>
        <end position="123"/>
    </location>
</feature>
<dbReference type="EMBL" id="KQ241862">
    <property type="protein sequence ID" value="KNC83122.1"/>
    <property type="molecule type" value="Genomic_DNA"/>
</dbReference>
<sequence>MVCSLEFIHQAGRWRTLLSATWQTFQKTLDSKYSPPPPPTQWQDISHTFGDQLRGRGRCTDCATKIQSIQQGLSEVNLEGLLTAPVDLDPEKQYVPPPTNPGPAVIQDDGEGAGDTDASETPEDTANAAGSVAEVSTSLPATVKPAAPIDTDTPTPTDPELLRFEGPLEVHPDGTCTTADANNLFQARLALDTACPTKKCDQTCGDAYAKYNDSYAHCADSISPPRTLAVMEAYLSICSAAGYQQPAGNFTNTKNSAKPTDVKPGSTRPQQTSTWTPLPRERCGEVMRQELQTVLSTCGTFISGDSDCIQPCAVQLNAIQTQWSQCVAAKADMGVGEAETGQLEWLLQHCVAEKVVRLQRVRTILVKLLWGVKGTRGYTSGMHGRANTQSYTLEPVAQAVVYIVNSRTVSNIKYNVSEDTRCVQGYTHIPHSHYKQSTV</sequence>
<gene>
    <name evidence="2" type="ORF">SARC_04620</name>
</gene>
<dbReference type="GeneID" id="25905124"/>
<organism evidence="2 3">
    <name type="scientific">Sphaeroforma arctica JP610</name>
    <dbReference type="NCBI Taxonomy" id="667725"/>
    <lineage>
        <taxon>Eukaryota</taxon>
        <taxon>Ichthyosporea</taxon>
        <taxon>Ichthyophonida</taxon>
        <taxon>Sphaeroforma</taxon>
    </lineage>
</organism>
<evidence type="ECO:0000313" key="3">
    <source>
        <dbReference type="Proteomes" id="UP000054560"/>
    </source>
</evidence>
<name>A0A0L0G1W7_9EUKA</name>
<feature type="region of interest" description="Disordered" evidence="1">
    <location>
        <begin position="94"/>
        <end position="135"/>
    </location>
</feature>